<dbReference type="PROSITE" id="PS00787">
    <property type="entry name" value="CHORISMATE_SYNTHASE_1"/>
    <property type="match status" value="1"/>
</dbReference>
<organism evidence="14 15">
    <name type="scientific">Pseudoclavibacter chungangensis</name>
    <dbReference type="NCBI Taxonomy" id="587635"/>
    <lineage>
        <taxon>Bacteria</taxon>
        <taxon>Bacillati</taxon>
        <taxon>Actinomycetota</taxon>
        <taxon>Actinomycetes</taxon>
        <taxon>Micrococcales</taxon>
        <taxon>Microbacteriaceae</taxon>
        <taxon>Pseudoclavibacter</taxon>
    </lineage>
</organism>
<comment type="catalytic activity">
    <reaction evidence="11 12">
        <text>5-O-(1-carboxyvinyl)-3-phosphoshikimate = chorismate + phosphate</text>
        <dbReference type="Rhea" id="RHEA:21020"/>
        <dbReference type="ChEBI" id="CHEBI:29748"/>
        <dbReference type="ChEBI" id="CHEBI:43474"/>
        <dbReference type="ChEBI" id="CHEBI:57701"/>
        <dbReference type="EC" id="4.2.3.5"/>
    </reaction>
</comment>
<dbReference type="CDD" id="cd07304">
    <property type="entry name" value="Chorismate_synthase"/>
    <property type="match status" value="1"/>
</dbReference>
<feature type="binding site" evidence="11">
    <location>
        <position position="299"/>
    </location>
    <ligand>
        <name>FMN</name>
        <dbReference type="ChEBI" id="CHEBI:58210"/>
    </ligand>
</feature>
<evidence type="ECO:0000256" key="5">
    <source>
        <dbReference type="ARBA" id="ARBA00022630"/>
    </source>
</evidence>
<dbReference type="GO" id="GO:0009073">
    <property type="term" value="P:aromatic amino acid family biosynthetic process"/>
    <property type="evidence" value="ECO:0007669"/>
    <property type="project" value="UniProtKB-KW"/>
</dbReference>
<dbReference type="InterPro" id="IPR000453">
    <property type="entry name" value="Chorismate_synth"/>
</dbReference>
<keyword evidence="5 11" id="KW-0285">Flavoprotein</keyword>
<dbReference type="OrthoDB" id="9771806at2"/>
<evidence type="ECO:0000256" key="12">
    <source>
        <dbReference type="RuleBase" id="RU000605"/>
    </source>
</evidence>
<proteinExistence type="inferred from homology"/>
<comment type="cofactor">
    <cofactor evidence="11 12">
        <name>FMNH2</name>
        <dbReference type="ChEBI" id="CHEBI:57618"/>
    </cofactor>
    <text evidence="11 12">Reduced FMN (FMNH(2)).</text>
</comment>
<evidence type="ECO:0000256" key="10">
    <source>
        <dbReference type="ARBA" id="ARBA00023239"/>
    </source>
</evidence>
<feature type="binding site" evidence="11">
    <location>
        <begin position="255"/>
        <end position="256"/>
    </location>
    <ligand>
        <name>FMN</name>
        <dbReference type="ChEBI" id="CHEBI:58210"/>
    </ligand>
</feature>
<keyword evidence="9 11" id="KW-0057">Aromatic amino acid biosynthesis</keyword>
<dbReference type="PROSITE" id="PS00789">
    <property type="entry name" value="CHORISMATE_SYNTHASE_3"/>
    <property type="match status" value="1"/>
</dbReference>
<evidence type="ECO:0000256" key="3">
    <source>
        <dbReference type="ARBA" id="ARBA00013036"/>
    </source>
</evidence>
<evidence type="ECO:0000256" key="7">
    <source>
        <dbReference type="ARBA" id="ARBA00022827"/>
    </source>
</evidence>
<keyword evidence="15" id="KW-1185">Reference proteome</keyword>
<feature type="binding site" evidence="11">
    <location>
        <position position="40"/>
    </location>
    <ligand>
        <name>NADP(+)</name>
        <dbReference type="ChEBI" id="CHEBI:58349"/>
    </ligand>
</feature>
<dbReference type="InterPro" id="IPR020541">
    <property type="entry name" value="Chorismate_synthase_CS"/>
</dbReference>
<keyword evidence="7 11" id="KW-0274">FAD</keyword>
<dbReference type="PANTHER" id="PTHR21085">
    <property type="entry name" value="CHORISMATE SYNTHASE"/>
    <property type="match status" value="1"/>
</dbReference>
<dbReference type="Pfam" id="PF01264">
    <property type="entry name" value="Chorismate_synt"/>
    <property type="match status" value="1"/>
</dbReference>
<reference evidence="14 15" key="1">
    <citation type="submission" date="2019-09" db="EMBL/GenBank/DDBJ databases">
        <title>Phylogeny of genus Pseudoclavibacter and closely related genus.</title>
        <authorList>
            <person name="Li Y."/>
        </authorList>
    </citation>
    <scope>NUCLEOTIDE SEQUENCE [LARGE SCALE GENOMIC DNA]</scope>
    <source>
        <strain evidence="14 15">DSM 23821</strain>
    </source>
</reference>
<dbReference type="GO" id="GO:0008652">
    <property type="term" value="P:amino acid biosynthetic process"/>
    <property type="evidence" value="ECO:0007669"/>
    <property type="project" value="UniProtKB-KW"/>
</dbReference>
<dbReference type="GO" id="GO:0004107">
    <property type="term" value="F:chorismate synthase activity"/>
    <property type="evidence" value="ECO:0007669"/>
    <property type="project" value="UniProtKB-UniRule"/>
</dbReference>
<dbReference type="EC" id="4.2.3.5" evidence="3 11"/>
<feature type="region of interest" description="Disordered" evidence="13">
    <location>
        <begin position="393"/>
        <end position="422"/>
    </location>
</feature>
<dbReference type="PANTHER" id="PTHR21085:SF0">
    <property type="entry name" value="CHORISMATE SYNTHASE"/>
    <property type="match status" value="1"/>
</dbReference>
<evidence type="ECO:0000256" key="6">
    <source>
        <dbReference type="ARBA" id="ARBA00022643"/>
    </source>
</evidence>
<evidence type="ECO:0000256" key="9">
    <source>
        <dbReference type="ARBA" id="ARBA00023141"/>
    </source>
</evidence>
<feature type="binding site" evidence="11">
    <location>
        <begin position="134"/>
        <end position="136"/>
    </location>
    <ligand>
        <name>FMN</name>
        <dbReference type="ChEBI" id="CHEBI:58210"/>
    </ligand>
</feature>
<dbReference type="AlphaFoldDB" id="A0A7J5BWK3"/>
<evidence type="ECO:0000256" key="1">
    <source>
        <dbReference type="ARBA" id="ARBA00005044"/>
    </source>
</evidence>
<evidence type="ECO:0000313" key="14">
    <source>
        <dbReference type="EMBL" id="KAB1657859.1"/>
    </source>
</evidence>
<dbReference type="HAMAP" id="MF_00300">
    <property type="entry name" value="Chorismate_synth"/>
    <property type="match status" value="1"/>
</dbReference>
<dbReference type="FunFam" id="3.60.150.10:FF:000002">
    <property type="entry name" value="Chorismate synthase"/>
    <property type="match status" value="1"/>
</dbReference>
<dbReference type="UniPathway" id="UPA00053">
    <property type="reaction ID" value="UER00090"/>
</dbReference>
<dbReference type="EMBL" id="WBJZ01000008">
    <property type="protein sequence ID" value="KAB1657859.1"/>
    <property type="molecule type" value="Genomic_DNA"/>
</dbReference>
<feature type="compositionally biased region" description="Acidic residues" evidence="13">
    <location>
        <begin position="397"/>
        <end position="412"/>
    </location>
</feature>
<dbReference type="PROSITE" id="PS00788">
    <property type="entry name" value="CHORISMATE_SYNTHASE_2"/>
    <property type="match status" value="1"/>
</dbReference>
<dbReference type="SUPFAM" id="SSF103263">
    <property type="entry name" value="Chorismate synthase, AroC"/>
    <property type="match status" value="1"/>
</dbReference>
<comment type="pathway">
    <text evidence="1 11 12">Metabolic intermediate biosynthesis; chorismate biosynthesis; chorismate from D-erythrose 4-phosphate and phosphoenolpyruvate: step 7/7.</text>
</comment>
<feature type="binding site" evidence="11">
    <location>
        <position position="46"/>
    </location>
    <ligand>
        <name>NADP(+)</name>
        <dbReference type="ChEBI" id="CHEBI:58349"/>
    </ligand>
</feature>
<keyword evidence="6 11" id="KW-0288">FMN</keyword>
<evidence type="ECO:0000256" key="8">
    <source>
        <dbReference type="ARBA" id="ARBA00022857"/>
    </source>
</evidence>
<evidence type="ECO:0000256" key="4">
    <source>
        <dbReference type="ARBA" id="ARBA00022605"/>
    </source>
</evidence>
<comment type="caution">
    <text evidence="14">The sequence shown here is derived from an EMBL/GenBank/DDBJ whole genome shotgun (WGS) entry which is preliminary data.</text>
</comment>
<evidence type="ECO:0000313" key="15">
    <source>
        <dbReference type="Proteomes" id="UP000467240"/>
    </source>
</evidence>
<dbReference type="GO" id="GO:0010181">
    <property type="term" value="F:FMN binding"/>
    <property type="evidence" value="ECO:0007669"/>
    <property type="project" value="TreeGrafter"/>
</dbReference>
<dbReference type="GO" id="GO:0005829">
    <property type="term" value="C:cytosol"/>
    <property type="evidence" value="ECO:0007669"/>
    <property type="project" value="TreeGrafter"/>
</dbReference>
<feature type="binding site" evidence="11">
    <location>
        <begin position="314"/>
        <end position="318"/>
    </location>
    <ligand>
        <name>FMN</name>
        <dbReference type="ChEBI" id="CHEBI:58210"/>
    </ligand>
</feature>
<dbReference type="Gene3D" id="3.60.150.10">
    <property type="entry name" value="Chorismate synthase AroC"/>
    <property type="match status" value="1"/>
</dbReference>
<dbReference type="Proteomes" id="UP000467240">
    <property type="component" value="Unassembled WGS sequence"/>
</dbReference>
<dbReference type="NCBIfam" id="TIGR00033">
    <property type="entry name" value="aroC"/>
    <property type="match status" value="1"/>
</dbReference>
<comment type="subunit">
    <text evidence="11">Homotetramer.</text>
</comment>
<keyword evidence="10 11" id="KW-0456">Lyase</keyword>
<sequence length="422" mass="44883">MLRWLTAGESHGPELLAIIEGLPAGVPLSLDDLRADLARRKLGHGRGARMKFEQDELHLSAGVRHGLTMGSPVGIRIGNTEWPKWTEVMSPEPVDEAVFETGRGQRLTRPRPGHADLTGMQKYGFDDARPVLERASARETAARVALGAIAKRLLAELGVRTVSHTLAIGTVRVPEGTALPAPDDVDRLDADPVRIFDSETSERAVALIDEARKSGDTLGGVTEVLVYGLPPGLGSYVQWDRRLDADLARALMSIQAIKGVEVGDGFETTRRPGTAAHDPLFATDDGIARSSGRAGGIEGGMSTGGVLRVRAGMKPIATVPRALHTVDVATGTDATAHHQRSDVCAVPASGVVAEAMVALTVADALLRKFGGDSLAETRRNLDAYVAAVPDALRTTPDEFDGPDDDRDVDDTPMGDSLSEWRV</sequence>
<keyword evidence="4 11" id="KW-0028">Amino-acid biosynthesis</keyword>
<keyword evidence="8 11" id="KW-0521">NADP</keyword>
<protein>
    <recommendedName>
        <fullName evidence="3 11">Chorismate synthase</fullName>
        <shortName evidence="11">CS</shortName>
        <ecNumber evidence="3 11">4.2.3.5</ecNumber>
    </recommendedName>
    <alternativeName>
        <fullName evidence="11">5-enolpyruvylshikimate-3-phosphate phospholyase</fullName>
    </alternativeName>
</protein>
<comment type="function">
    <text evidence="11">Catalyzes the anti-1,4-elimination of the C-3 phosphate and the C-6 proR hydrogen from 5-enolpyruvylshikimate-3-phosphate (EPSP) to yield chorismate, which is the branch point compound that serves as the starting substrate for the three terminal pathways of aromatic amino acid biosynthesis. This reaction introduces a second double bond into the aromatic ring system.</text>
</comment>
<dbReference type="PIRSF" id="PIRSF001456">
    <property type="entry name" value="Chorismate_synth"/>
    <property type="match status" value="1"/>
</dbReference>
<gene>
    <name evidence="11 14" type="primary">aroC</name>
    <name evidence="14" type="ORF">F8O01_07915</name>
</gene>
<evidence type="ECO:0000256" key="11">
    <source>
        <dbReference type="HAMAP-Rule" id="MF_00300"/>
    </source>
</evidence>
<evidence type="ECO:0000256" key="2">
    <source>
        <dbReference type="ARBA" id="ARBA00008014"/>
    </source>
</evidence>
<evidence type="ECO:0000256" key="13">
    <source>
        <dbReference type="SAM" id="MobiDB-lite"/>
    </source>
</evidence>
<feature type="binding site" evidence="11">
    <location>
        <position position="340"/>
    </location>
    <ligand>
        <name>FMN</name>
        <dbReference type="ChEBI" id="CHEBI:58210"/>
    </ligand>
</feature>
<dbReference type="NCBIfam" id="NF003793">
    <property type="entry name" value="PRK05382.1"/>
    <property type="match status" value="1"/>
</dbReference>
<name>A0A7J5BWK3_9MICO</name>
<dbReference type="InterPro" id="IPR035904">
    <property type="entry name" value="Chorismate_synth_AroC_sf"/>
</dbReference>
<comment type="similarity">
    <text evidence="2 11 12">Belongs to the chorismate synthase family.</text>
</comment>
<accession>A0A7J5BWK3</accession>
<dbReference type="GO" id="GO:0009423">
    <property type="term" value="P:chorismate biosynthetic process"/>
    <property type="evidence" value="ECO:0007669"/>
    <property type="project" value="UniProtKB-UniRule"/>
</dbReference>
<dbReference type="RefSeq" id="WP_158040341.1">
    <property type="nucleotide sequence ID" value="NZ_JACCFV010000001.1"/>
</dbReference>